<keyword evidence="2" id="KW-0805">Transcription regulation</keyword>
<dbReference type="GO" id="GO:0000981">
    <property type="term" value="F:DNA-binding transcription factor activity, RNA polymerase II-specific"/>
    <property type="evidence" value="ECO:0007669"/>
    <property type="project" value="InterPro"/>
</dbReference>
<evidence type="ECO:0000256" key="3">
    <source>
        <dbReference type="ARBA" id="ARBA00023125"/>
    </source>
</evidence>
<evidence type="ECO:0000313" key="7">
    <source>
        <dbReference type="EMBL" id="CZR62765.1"/>
    </source>
</evidence>
<keyword evidence="5" id="KW-0539">Nucleus</keyword>
<gene>
    <name evidence="7" type="ORF">PAC_12662</name>
</gene>
<comment type="subcellular location">
    <subcellularLocation>
        <location evidence="1">Nucleus</location>
    </subcellularLocation>
</comment>
<evidence type="ECO:0000256" key="1">
    <source>
        <dbReference type="ARBA" id="ARBA00004123"/>
    </source>
</evidence>
<dbReference type="GO" id="GO:0000976">
    <property type="term" value="F:transcription cis-regulatory region binding"/>
    <property type="evidence" value="ECO:0007669"/>
    <property type="project" value="TreeGrafter"/>
</dbReference>
<dbReference type="PANTHER" id="PTHR31845:SF10">
    <property type="entry name" value="ZN(II)2CYS6 TRANSCRIPTION FACTOR (EUROFUNG)"/>
    <property type="match status" value="1"/>
</dbReference>
<dbReference type="Gene3D" id="4.10.240.10">
    <property type="entry name" value="Zn(2)-C6 fungal-type DNA-binding domain"/>
    <property type="match status" value="1"/>
</dbReference>
<proteinExistence type="predicted"/>
<organism evidence="7 8">
    <name type="scientific">Phialocephala subalpina</name>
    <dbReference type="NCBI Taxonomy" id="576137"/>
    <lineage>
        <taxon>Eukaryota</taxon>
        <taxon>Fungi</taxon>
        <taxon>Dikarya</taxon>
        <taxon>Ascomycota</taxon>
        <taxon>Pezizomycotina</taxon>
        <taxon>Leotiomycetes</taxon>
        <taxon>Helotiales</taxon>
        <taxon>Mollisiaceae</taxon>
        <taxon>Phialocephala</taxon>
        <taxon>Phialocephala fortinii species complex</taxon>
    </lineage>
</organism>
<feature type="compositionally biased region" description="Polar residues" evidence="6">
    <location>
        <begin position="77"/>
        <end position="100"/>
    </location>
</feature>
<dbReference type="GO" id="GO:0005634">
    <property type="term" value="C:nucleus"/>
    <property type="evidence" value="ECO:0007669"/>
    <property type="project" value="UniProtKB-SubCell"/>
</dbReference>
<evidence type="ECO:0008006" key="9">
    <source>
        <dbReference type="Google" id="ProtNLM"/>
    </source>
</evidence>
<dbReference type="SUPFAM" id="SSF57701">
    <property type="entry name" value="Zn2/Cys6 DNA-binding domain"/>
    <property type="match status" value="1"/>
</dbReference>
<reference evidence="7 8" key="1">
    <citation type="submission" date="2016-03" db="EMBL/GenBank/DDBJ databases">
        <authorList>
            <person name="Ploux O."/>
        </authorList>
    </citation>
    <scope>NUCLEOTIDE SEQUENCE [LARGE SCALE GENOMIC DNA]</scope>
    <source>
        <strain evidence="7 8">UAMH 11012</strain>
    </source>
</reference>
<accession>A0A1L7XCM0</accession>
<sequence length="585" mass="66488">MAEYINPRAQACQNCVKAKAKCYGHTDGKCERCNRLGRDCVSQAPVIRKRKAGKTQRAQADRIAELEAKLDSLVSVLGTSNSPSPNGESPIVIQSTSSRTPPDDVSASQPPDGDLRFQPLAVIRPPMSTVTIPTDSDELLDVFRRNLAQQVPFISVPAEVTAETLSGERPFLYRAIIASSSYYDSVRQTELSQEFVRQLTDSLLFRERGNLDMLQGLLVFITWYNALCHTRSQLTALVGIAFSLVVDLHLYMPLTTLENHERFLDEMKDIISSNQLTYTRRAPPTKDEKRVILACFYLFSCVSSAICRVNPLHWTPYIQHCYDDISTAPESENDIYLAHLAGIQRISEDVKHSGIRGFPSQPRIWTPAVAVHFKLLMSNLQKFRAALPETLQQDAILLMHYHSVEMYLCEICFSMPPTAITPTPTLQRADILLRCLNSIRSLTSIFFSIDSKKPYINFSPAVKDQMYFAMMTLSKLSLFRADDWDMSNMQATLDLCTLLDRVVEMMERASEKYDLREDDKPWLKISRRMRQVRVRFDRLLASENRAVFGGQEGDGEAGAIPRFSDFDMLYDEFWHNTLPDDGRFI</sequence>
<keyword evidence="8" id="KW-1185">Reference proteome</keyword>
<dbReference type="AlphaFoldDB" id="A0A1L7XCM0"/>
<evidence type="ECO:0000256" key="5">
    <source>
        <dbReference type="ARBA" id="ARBA00023242"/>
    </source>
</evidence>
<dbReference type="GO" id="GO:0008270">
    <property type="term" value="F:zinc ion binding"/>
    <property type="evidence" value="ECO:0007669"/>
    <property type="project" value="InterPro"/>
</dbReference>
<dbReference type="InterPro" id="IPR036864">
    <property type="entry name" value="Zn2-C6_fun-type_DNA-bd_sf"/>
</dbReference>
<dbReference type="InterPro" id="IPR051089">
    <property type="entry name" value="prtT"/>
</dbReference>
<feature type="region of interest" description="Disordered" evidence="6">
    <location>
        <begin position="77"/>
        <end position="117"/>
    </location>
</feature>
<evidence type="ECO:0000256" key="2">
    <source>
        <dbReference type="ARBA" id="ARBA00023015"/>
    </source>
</evidence>
<dbReference type="CDD" id="cd12148">
    <property type="entry name" value="fungal_TF_MHR"/>
    <property type="match status" value="1"/>
</dbReference>
<dbReference type="EMBL" id="FJOG01000021">
    <property type="protein sequence ID" value="CZR62765.1"/>
    <property type="molecule type" value="Genomic_DNA"/>
</dbReference>
<evidence type="ECO:0000256" key="6">
    <source>
        <dbReference type="SAM" id="MobiDB-lite"/>
    </source>
</evidence>
<evidence type="ECO:0000256" key="4">
    <source>
        <dbReference type="ARBA" id="ARBA00023163"/>
    </source>
</evidence>
<dbReference type="OrthoDB" id="5226580at2759"/>
<dbReference type="PANTHER" id="PTHR31845">
    <property type="entry name" value="FINGER DOMAIN PROTEIN, PUTATIVE-RELATED"/>
    <property type="match status" value="1"/>
</dbReference>
<evidence type="ECO:0000313" key="8">
    <source>
        <dbReference type="Proteomes" id="UP000184330"/>
    </source>
</evidence>
<protein>
    <recommendedName>
        <fullName evidence="9">Zn(2)-C6 fungal-type domain-containing protein</fullName>
    </recommendedName>
</protein>
<keyword evidence="4" id="KW-0804">Transcription</keyword>
<dbReference type="Proteomes" id="UP000184330">
    <property type="component" value="Unassembled WGS sequence"/>
</dbReference>
<name>A0A1L7XCM0_9HELO</name>
<keyword evidence="3" id="KW-0238">DNA-binding</keyword>